<gene>
    <name evidence="1" type="ORF">GCM10007108_09020</name>
</gene>
<name>A0AA37BR84_9ARCH</name>
<evidence type="ECO:0000313" key="1">
    <source>
        <dbReference type="EMBL" id="GGM73234.1"/>
    </source>
</evidence>
<dbReference type="Proteomes" id="UP000632195">
    <property type="component" value="Unassembled WGS sequence"/>
</dbReference>
<comment type="caution">
    <text evidence="1">The sequence shown here is derived from an EMBL/GenBank/DDBJ whole genome shotgun (WGS) entry which is preliminary data.</text>
</comment>
<protein>
    <submittedName>
        <fullName evidence="1">Uncharacterized protein</fullName>
    </submittedName>
</protein>
<accession>A0AA37BR84</accession>
<reference evidence="1" key="2">
    <citation type="submission" date="2022-09" db="EMBL/GenBank/DDBJ databases">
        <authorList>
            <person name="Sun Q."/>
            <person name="Ohkuma M."/>
        </authorList>
    </citation>
    <scope>NUCLEOTIDE SEQUENCE</scope>
    <source>
        <strain evidence="1">JCM 13583</strain>
    </source>
</reference>
<sequence>MNIKRMVLAIVVASIIAYAGFHYASLIHLKEGVGISDIKSPPDFGPFFPVTEHISASNRVTVLFIGAEACTFWDAESWVIYYALLHYGSWSSVQFVHSYNGDVFPGTLGINLMNATYSSTTIVFHGIEMYNETWHAITELNASTKALLNRYDPQDSIPFILINGEYLEVGSSYSPSYIPNMTTNEVNERPG</sequence>
<keyword evidence="2" id="KW-1185">Reference proteome</keyword>
<dbReference type="EMBL" id="BMNY01000001">
    <property type="protein sequence ID" value="GGM73234.1"/>
    <property type="molecule type" value="Genomic_DNA"/>
</dbReference>
<dbReference type="RefSeq" id="WP_188680676.1">
    <property type="nucleotide sequence ID" value="NZ_BMNY01000001.1"/>
</dbReference>
<proteinExistence type="predicted"/>
<dbReference type="InterPro" id="IPR009272">
    <property type="entry name" value="DUF929"/>
</dbReference>
<evidence type="ECO:0000313" key="2">
    <source>
        <dbReference type="Proteomes" id="UP000632195"/>
    </source>
</evidence>
<dbReference type="AlphaFoldDB" id="A0AA37BR84"/>
<dbReference type="Pfam" id="PF06053">
    <property type="entry name" value="DUF929"/>
    <property type="match status" value="1"/>
</dbReference>
<reference evidence="1" key="1">
    <citation type="journal article" date="2014" name="Int. J. Syst. Evol. Microbiol.">
        <title>Complete genome sequence of Corynebacterium casei LMG S-19264T (=DSM 44701T), isolated from a smear-ripened cheese.</title>
        <authorList>
            <consortium name="US DOE Joint Genome Institute (JGI-PGF)"/>
            <person name="Walter F."/>
            <person name="Albersmeier A."/>
            <person name="Kalinowski J."/>
            <person name="Ruckert C."/>
        </authorList>
    </citation>
    <scope>NUCLEOTIDE SEQUENCE</scope>
    <source>
        <strain evidence="1">JCM 13583</strain>
    </source>
</reference>
<organism evidence="1 2">
    <name type="scientific">Thermogymnomonas acidicola</name>
    <dbReference type="NCBI Taxonomy" id="399579"/>
    <lineage>
        <taxon>Archaea</taxon>
        <taxon>Methanobacteriati</taxon>
        <taxon>Thermoplasmatota</taxon>
        <taxon>Thermoplasmata</taxon>
        <taxon>Thermoplasmatales</taxon>
        <taxon>Thermogymnomonas</taxon>
    </lineage>
</organism>